<dbReference type="OrthoDB" id="9814676at2"/>
<dbReference type="GO" id="GO:0003677">
    <property type="term" value="F:DNA binding"/>
    <property type="evidence" value="ECO:0007669"/>
    <property type="project" value="UniProtKB-KW"/>
</dbReference>
<dbReference type="InterPro" id="IPR009057">
    <property type="entry name" value="Homeodomain-like_sf"/>
</dbReference>
<dbReference type="PANTHER" id="PTHR30514">
    <property type="entry name" value="GLUCOKINASE"/>
    <property type="match status" value="1"/>
</dbReference>
<dbReference type="AlphaFoldDB" id="A0A7X1ZGP6"/>
<dbReference type="GO" id="GO:1901135">
    <property type="term" value="P:carbohydrate derivative metabolic process"/>
    <property type="evidence" value="ECO:0007669"/>
    <property type="project" value="InterPro"/>
</dbReference>
<feature type="domain" description="SIS" evidence="5">
    <location>
        <begin position="130"/>
        <end position="267"/>
    </location>
</feature>
<dbReference type="InterPro" id="IPR035472">
    <property type="entry name" value="RpiR-like_SIS"/>
</dbReference>
<keyword evidence="7" id="KW-1185">Reference proteome</keyword>
<dbReference type="RefSeq" id="WP_153344272.1">
    <property type="nucleotide sequence ID" value="NZ_WIVE01000033.1"/>
</dbReference>
<dbReference type="CDD" id="cd05013">
    <property type="entry name" value="SIS_RpiR"/>
    <property type="match status" value="1"/>
</dbReference>
<dbReference type="Proteomes" id="UP000434582">
    <property type="component" value="Unassembled WGS sequence"/>
</dbReference>
<dbReference type="PROSITE" id="PS51464">
    <property type="entry name" value="SIS"/>
    <property type="match status" value="1"/>
</dbReference>
<dbReference type="InterPro" id="IPR000281">
    <property type="entry name" value="HTH_RpiR"/>
</dbReference>
<keyword evidence="1" id="KW-0805">Transcription regulation</keyword>
<protein>
    <submittedName>
        <fullName evidence="6">SIS domain-containing protein</fullName>
    </submittedName>
</protein>
<keyword evidence="2" id="KW-0238">DNA-binding</keyword>
<evidence type="ECO:0000259" key="5">
    <source>
        <dbReference type="PROSITE" id="PS51464"/>
    </source>
</evidence>
<dbReference type="SUPFAM" id="SSF46689">
    <property type="entry name" value="Homeodomain-like"/>
    <property type="match status" value="1"/>
</dbReference>
<sequence length="297" mass="31589">MTDPVRPPLLLDAISARYADLSESLRAAADYVAAHRVEVATRSLRAVAGASGVSPASYSRLARALGFEGYEALRDQARAEIESRLDSFPDKARRLRDDPDRPLLPRQVKACTANIEALLADIDPAELEAAADCLATARRVVVVGALGSAGVAHYLSYMAGWFSDRWCLAGQDGATMAGALAGLGPQDAVIVISKAPYARRAVKAVEAAARAGARLVVLTDSHAFPGLARADFRFIHRIDSPQFFSSYAATLVLIETLTGMLVARAGPAGEARIRTVAEQNRLLDEFAGDECPAFPPS</sequence>
<organism evidence="6 7">
    <name type="scientific">Roseospira navarrensis</name>
    <dbReference type="NCBI Taxonomy" id="140058"/>
    <lineage>
        <taxon>Bacteria</taxon>
        <taxon>Pseudomonadati</taxon>
        <taxon>Pseudomonadota</taxon>
        <taxon>Alphaproteobacteria</taxon>
        <taxon>Rhodospirillales</taxon>
        <taxon>Rhodospirillaceae</taxon>
        <taxon>Roseospira</taxon>
    </lineage>
</organism>
<reference evidence="6 7" key="1">
    <citation type="submission" date="2019-10" db="EMBL/GenBank/DDBJ databases">
        <title>Draft whole-genome sequence of the purple nonsulfur photosynthetic bacterium Roseospira navarrensis DSM 15114.</title>
        <authorList>
            <person name="Kyndt J.A."/>
            <person name="Meyer T.E."/>
        </authorList>
    </citation>
    <scope>NUCLEOTIDE SEQUENCE [LARGE SCALE GENOMIC DNA]</scope>
    <source>
        <strain evidence="6 7">DSM 15114</strain>
    </source>
</reference>
<gene>
    <name evidence="6" type="ORF">GHC57_11340</name>
</gene>
<dbReference type="SUPFAM" id="SSF53697">
    <property type="entry name" value="SIS domain"/>
    <property type="match status" value="1"/>
</dbReference>
<evidence type="ECO:0000313" key="7">
    <source>
        <dbReference type="Proteomes" id="UP000434582"/>
    </source>
</evidence>
<proteinExistence type="predicted"/>
<dbReference type="EMBL" id="WIVE01000033">
    <property type="protein sequence ID" value="MQX37112.1"/>
    <property type="molecule type" value="Genomic_DNA"/>
</dbReference>
<evidence type="ECO:0000313" key="6">
    <source>
        <dbReference type="EMBL" id="MQX37112.1"/>
    </source>
</evidence>
<evidence type="ECO:0000256" key="3">
    <source>
        <dbReference type="ARBA" id="ARBA00023163"/>
    </source>
</evidence>
<dbReference type="GO" id="GO:0003700">
    <property type="term" value="F:DNA-binding transcription factor activity"/>
    <property type="evidence" value="ECO:0007669"/>
    <property type="project" value="InterPro"/>
</dbReference>
<dbReference type="Gene3D" id="1.10.10.10">
    <property type="entry name" value="Winged helix-like DNA-binding domain superfamily/Winged helix DNA-binding domain"/>
    <property type="match status" value="1"/>
</dbReference>
<dbReference type="Pfam" id="PF01380">
    <property type="entry name" value="SIS"/>
    <property type="match status" value="1"/>
</dbReference>
<dbReference type="InterPro" id="IPR001347">
    <property type="entry name" value="SIS_dom"/>
</dbReference>
<name>A0A7X1ZGP6_9PROT</name>
<comment type="caution">
    <text evidence="6">The sequence shown here is derived from an EMBL/GenBank/DDBJ whole genome shotgun (WGS) entry which is preliminary data.</text>
</comment>
<dbReference type="InterPro" id="IPR046348">
    <property type="entry name" value="SIS_dom_sf"/>
</dbReference>
<dbReference type="PANTHER" id="PTHR30514:SF18">
    <property type="entry name" value="RPIR-FAMILY TRANSCRIPTIONAL REGULATOR"/>
    <property type="match status" value="1"/>
</dbReference>
<dbReference type="Pfam" id="PF01418">
    <property type="entry name" value="HTH_6"/>
    <property type="match status" value="1"/>
</dbReference>
<evidence type="ECO:0000259" key="4">
    <source>
        <dbReference type="PROSITE" id="PS51071"/>
    </source>
</evidence>
<evidence type="ECO:0000256" key="1">
    <source>
        <dbReference type="ARBA" id="ARBA00023015"/>
    </source>
</evidence>
<evidence type="ECO:0000256" key="2">
    <source>
        <dbReference type="ARBA" id="ARBA00023125"/>
    </source>
</evidence>
<dbReference type="GO" id="GO:0097367">
    <property type="term" value="F:carbohydrate derivative binding"/>
    <property type="evidence" value="ECO:0007669"/>
    <property type="project" value="InterPro"/>
</dbReference>
<keyword evidence="3" id="KW-0804">Transcription</keyword>
<accession>A0A7X1ZGP6</accession>
<feature type="domain" description="HTH rpiR-type" evidence="4">
    <location>
        <begin position="8"/>
        <end position="84"/>
    </location>
</feature>
<dbReference type="Gene3D" id="3.40.50.10490">
    <property type="entry name" value="Glucose-6-phosphate isomerase like protein, domain 1"/>
    <property type="match status" value="1"/>
</dbReference>
<dbReference type="PROSITE" id="PS51071">
    <property type="entry name" value="HTH_RPIR"/>
    <property type="match status" value="1"/>
</dbReference>
<dbReference type="InterPro" id="IPR047640">
    <property type="entry name" value="RpiR-like"/>
</dbReference>
<dbReference type="InterPro" id="IPR036388">
    <property type="entry name" value="WH-like_DNA-bd_sf"/>
</dbReference>